<name>A0A285R499_9SPHN</name>
<reference evidence="3 4" key="1">
    <citation type="submission" date="2017-07" db="EMBL/GenBank/DDBJ databases">
        <authorList>
            <person name="Sun Z.S."/>
            <person name="Albrecht U."/>
            <person name="Echele G."/>
            <person name="Lee C.C."/>
        </authorList>
    </citation>
    <scope>NUCLEOTIDE SEQUENCE [LARGE SCALE GENOMIC DNA]</scope>
    <source>
        <strain evidence="3 4">CGMCC 1.12672</strain>
    </source>
</reference>
<dbReference type="EMBL" id="OBMI01000002">
    <property type="protein sequence ID" value="SOB87177.1"/>
    <property type="molecule type" value="Genomic_DNA"/>
</dbReference>
<dbReference type="InterPro" id="IPR012347">
    <property type="entry name" value="Ferritin-like"/>
</dbReference>
<proteinExistence type="predicted"/>
<feature type="domain" description="DUF4142" evidence="2">
    <location>
        <begin position="40"/>
        <end position="174"/>
    </location>
</feature>
<evidence type="ECO:0000259" key="2">
    <source>
        <dbReference type="Pfam" id="PF13628"/>
    </source>
</evidence>
<dbReference type="PANTHER" id="PTHR38593">
    <property type="entry name" value="BLR2558 PROTEIN"/>
    <property type="match status" value="1"/>
</dbReference>
<protein>
    <submittedName>
        <fullName evidence="3">Putative membrane protein</fullName>
    </submittedName>
</protein>
<evidence type="ECO:0000313" key="4">
    <source>
        <dbReference type="Proteomes" id="UP000219494"/>
    </source>
</evidence>
<organism evidence="3 4">
    <name type="scientific">Sphingomonas guangdongensis</name>
    <dbReference type="NCBI Taxonomy" id="1141890"/>
    <lineage>
        <taxon>Bacteria</taxon>
        <taxon>Pseudomonadati</taxon>
        <taxon>Pseudomonadota</taxon>
        <taxon>Alphaproteobacteria</taxon>
        <taxon>Sphingomonadales</taxon>
        <taxon>Sphingomonadaceae</taxon>
        <taxon>Sphingomonas</taxon>
    </lineage>
</organism>
<dbReference type="PANTHER" id="PTHR38593:SF1">
    <property type="entry name" value="BLR2558 PROTEIN"/>
    <property type="match status" value="1"/>
</dbReference>
<sequence length="192" mass="20417">MKALLTAMGAAVLLMGCTQTEEDIAPPPPAADPMSPLSAPGFAAMAGSSDLFEIESSRLALERSRNPAVRSFAQMMIDHHTRTTQDMMAAAQRAGLNLPPPTLLPPQAAALERVRSAGMSDFDATYKREQIAGHEQALMLHQNYASGGDLPAFRDVATRTVPIIQQHLSQAQGLPDYAPPPPPAPVRAGERG</sequence>
<dbReference type="InterPro" id="IPR025419">
    <property type="entry name" value="DUF4142"/>
</dbReference>
<evidence type="ECO:0000256" key="1">
    <source>
        <dbReference type="SAM" id="MobiDB-lite"/>
    </source>
</evidence>
<gene>
    <name evidence="3" type="ORF">SAMN06297144_2301</name>
</gene>
<accession>A0A285R499</accession>
<dbReference type="PROSITE" id="PS51257">
    <property type="entry name" value="PROKAR_LIPOPROTEIN"/>
    <property type="match status" value="1"/>
</dbReference>
<dbReference type="OrthoDB" id="8005547at2"/>
<dbReference type="AlphaFoldDB" id="A0A285R499"/>
<dbReference type="Pfam" id="PF13628">
    <property type="entry name" value="DUF4142"/>
    <property type="match status" value="1"/>
</dbReference>
<dbReference type="RefSeq" id="WP_097064099.1">
    <property type="nucleotide sequence ID" value="NZ_OBMI01000002.1"/>
</dbReference>
<feature type="region of interest" description="Disordered" evidence="1">
    <location>
        <begin position="170"/>
        <end position="192"/>
    </location>
</feature>
<dbReference type="Proteomes" id="UP000219494">
    <property type="component" value="Unassembled WGS sequence"/>
</dbReference>
<dbReference type="Gene3D" id="1.20.1260.10">
    <property type="match status" value="1"/>
</dbReference>
<keyword evidence="4" id="KW-1185">Reference proteome</keyword>
<evidence type="ECO:0000313" key="3">
    <source>
        <dbReference type="EMBL" id="SOB87177.1"/>
    </source>
</evidence>